<protein>
    <submittedName>
        <fullName evidence="1">Uncharacterized protein</fullName>
    </submittedName>
</protein>
<sequence>MTVKMLIQYWVLKHKINRLKKRISLLEKRYVSAI</sequence>
<gene>
    <name evidence="1" type="ORF">UFOVP660_25</name>
</gene>
<evidence type="ECO:0000313" key="1">
    <source>
        <dbReference type="EMBL" id="CAB4155793.1"/>
    </source>
</evidence>
<dbReference type="EMBL" id="LR796627">
    <property type="protein sequence ID" value="CAB4155793.1"/>
    <property type="molecule type" value="Genomic_DNA"/>
</dbReference>
<proteinExistence type="predicted"/>
<accession>A0A6J5NA47</accession>
<organism evidence="1">
    <name type="scientific">uncultured Caudovirales phage</name>
    <dbReference type="NCBI Taxonomy" id="2100421"/>
    <lineage>
        <taxon>Viruses</taxon>
        <taxon>Duplodnaviria</taxon>
        <taxon>Heunggongvirae</taxon>
        <taxon>Uroviricota</taxon>
        <taxon>Caudoviricetes</taxon>
        <taxon>Peduoviridae</taxon>
        <taxon>Maltschvirus</taxon>
        <taxon>Maltschvirus maltsch</taxon>
    </lineage>
</organism>
<name>A0A6J5NA47_9CAUD</name>
<reference evidence="1" key="1">
    <citation type="submission" date="2020-04" db="EMBL/GenBank/DDBJ databases">
        <authorList>
            <person name="Chiriac C."/>
            <person name="Salcher M."/>
            <person name="Ghai R."/>
            <person name="Kavagutti S V."/>
        </authorList>
    </citation>
    <scope>NUCLEOTIDE SEQUENCE</scope>
</reference>